<gene>
    <name evidence="6" type="ORF">PG993_013174</name>
</gene>
<evidence type="ECO:0000256" key="1">
    <source>
        <dbReference type="ARBA" id="ARBA00006538"/>
    </source>
</evidence>
<feature type="region of interest" description="Disordered" evidence="3">
    <location>
        <begin position="124"/>
        <end position="150"/>
    </location>
</feature>
<dbReference type="PANTHER" id="PTHR11066:SF35">
    <property type="entry name" value="ACYL-COA THIOESTERASE II"/>
    <property type="match status" value="1"/>
</dbReference>
<evidence type="ECO:0000259" key="5">
    <source>
        <dbReference type="Pfam" id="PF20789"/>
    </source>
</evidence>
<dbReference type="Gene3D" id="2.40.160.210">
    <property type="entry name" value="Acyl-CoA thioesterase, double hotdog domain"/>
    <property type="match status" value="1"/>
</dbReference>
<comment type="caution">
    <text evidence="6">The sequence shown here is derived from an EMBL/GenBank/DDBJ whole genome shotgun (WGS) entry which is preliminary data.</text>
</comment>
<protein>
    <recommendedName>
        <fullName evidence="8">Thioesterase-like superfamily-domain-containing protein</fullName>
    </recommendedName>
</protein>
<dbReference type="InterPro" id="IPR029069">
    <property type="entry name" value="HotDog_dom_sf"/>
</dbReference>
<accession>A0ABR1RWX4</accession>
<dbReference type="InterPro" id="IPR049449">
    <property type="entry name" value="TesB_ACOT8-like_N"/>
</dbReference>
<comment type="similarity">
    <text evidence="1">Belongs to the C/M/P thioester hydrolase family.</text>
</comment>
<keyword evidence="2" id="KW-0378">Hydrolase</keyword>
<dbReference type="Pfam" id="PF13622">
    <property type="entry name" value="4HBT_3"/>
    <property type="match status" value="1"/>
</dbReference>
<dbReference type="EMBL" id="JAQQWK010000012">
    <property type="protein sequence ID" value="KAK8022407.1"/>
    <property type="molecule type" value="Genomic_DNA"/>
</dbReference>
<sequence>MAAAPPSLLEALVSVAAPLPVTEPDNYANEGPLIQQPIGDSAFGGSVIGQAISAAYATVPDDFDLYLSQSSFLRPIKANRQVVYHVDHTADGRSYCTRVVRAAQRGAAGPCLFMSILSFQRRKRPRSPAEGGANHSNDQDPEFADPVPDMGGLLPHYLPPQGFEQMNFQFGDGDRLKRMGVKAQDPFDWRLLPFELKAGTGDPSQTRIRGYVRANTETPLELPDAVNMASFALLSYQSLFELTLYANWEAVPEVWRHLAITVSLNSRISFHVPTARLDEWMVCESGISWGANGRITADQRFWNRDTGELLMTCTQDAFVSRPKPKL</sequence>
<evidence type="ECO:0000256" key="2">
    <source>
        <dbReference type="ARBA" id="ARBA00022801"/>
    </source>
</evidence>
<evidence type="ECO:0000313" key="6">
    <source>
        <dbReference type="EMBL" id="KAK8022407.1"/>
    </source>
</evidence>
<keyword evidence="7" id="KW-1185">Reference proteome</keyword>
<feature type="domain" description="Acyl-CoA thioesterase-like C-terminal" evidence="5">
    <location>
        <begin position="181"/>
        <end position="319"/>
    </location>
</feature>
<dbReference type="SUPFAM" id="SSF54637">
    <property type="entry name" value="Thioesterase/thiol ester dehydrase-isomerase"/>
    <property type="match status" value="2"/>
</dbReference>
<dbReference type="InterPro" id="IPR003703">
    <property type="entry name" value="Acyl_CoA_thio"/>
</dbReference>
<dbReference type="CDD" id="cd03444">
    <property type="entry name" value="Thioesterase_II_repeat1"/>
    <property type="match status" value="1"/>
</dbReference>
<dbReference type="InterPro" id="IPR049450">
    <property type="entry name" value="ACOT8-like_C"/>
</dbReference>
<evidence type="ECO:0008006" key="8">
    <source>
        <dbReference type="Google" id="ProtNLM"/>
    </source>
</evidence>
<evidence type="ECO:0000313" key="7">
    <source>
        <dbReference type="Proteomes" id="UP001444661"/>
    </source>
</evidence>
<reference evidence="6 7" key="1">
    <citation type="submission" date="2023-01" db="EMBL/GenBank/DDBJ databases">
        <title>Analysis of 21 Apiospora genomes using comparative genomics revels a genus with tremendous synthesis potential of carbohydrate active enzymes and secondary metabolites.</title>
        <authorList>
            <person name="Sorensen T."/>
        </authorList>
    </citation>
    <scope>NUCLEOTIDE SEQUENCE [LARGE SCALE GENOMIC DNA]</scope>
    <source>
        <strain evidence="6 7">CBS 33761</strain>
    </source>
</reference>
<evidence type="ECO:0000259" key="4">
    <source>
        <dbReference type="Pfam" id="PF13622"/>
    </source>
</evidence>
<dbReference type="CDD" id="cd03445">
    <property type="entry name" value="Thioesterase_II_repeat2"/>
    <property type="match status" value="1"/>
</dbReference>
<dbReference type="PANTHER" id="PTHR11066">
    <property type="entry name" value="ACYL-COA THIOESTERASE"/>
    <property type="match status" value="1"/>
</dbReference>
<dbReference type="Proteomes" id="UP001444661">
    <property type="component" value="Unassembled WGS sequence"/>
</dbReference>
<dbReference type="Pfam" id="PF20789">
    <property type="entry name" value="4HBT_3C"/>
    <property type="match status" value="1"/>
</dbReference>
<dbReference type="InterPro" id="IPR042171">
    <property type="entry name" value="Acyl-CoA_hotdog"/>
</dbReference>
<feature type="domain" description="Acyl-CoA thioesterase-like N-terminal HotDog" evidence="4">
    <location>
        <begin position="37"/>
        <end position="116"/>
    </location>
</feature>
<proteinExistence type="inferred from homology"/>
<name>A0ABR1RWX4_9PEZI</name>
<evidence type="ECO:0000256" key="3">
    <source>
        <dbReference type="SAM" id="MobiDB-lite"/>
    </source>
</evidence>
<organism evidence="6 7">
    <name type="scientific">Apiospora rasikravindrae</name>
    <dbReference type="NCBI Taxonomy" id="990691"/>
    <lineage>
        <taxon>Eukaryota</taxon>
        <taxon>Fungi</taxon>
        <taxon>Dikarya</taxon>
        <taxon>Ascomycota</taxon>
        <taxon>Pezizomycotina</taxon>
        <taxon>Sordariomycetes</taxon>
        <taxon>Xylariomycetidae</taxon>
        <taxon>Amphisphaeriales</taxon>
        <taxon>Apiosporaceae</taxon>
        <taxon>Apiospora</taxon>
    </lineage>
</organism>